<sequence>MTKKISQQQPKTAKVLPDKIHLTKVTITNAQVNGPTNSQETWEDVAMTLKSSTAFNETTGCRIILIIDLNKDHADPTQQIRANFTIEFLMEIENLEEFKIAQVEDEIKLDSRLGATLMGIVYSTARGIILTRTAGTVLQGIILPVLDPATLLP</sequence>
<dbReference type="EMBL" id="FOJM01000024">
    <property type="protein sequence ID" value="SFA59868.1"/>
    <property type="molecule type" value="Genomic_DNA"/>
</dbReference>
<proteinExistence type="predicted"/>
<dbReference type="STRING" id="332999.SAMN04488511_12412"/>
<dbReference type="RefSeq" id="WP_090987847.1">
    <property type="nucleotide sequence ID" value="NZ_FOJM01000024.1"/>
</dbReference>
<evidence type="ECO:0000313" key="1">
    <source>
        <dbReference type="EMBL" id="SFA59868.1"/>
    </source>
</evidence>
<keyword evidence="2" id="KW-1185">Reference proteome</keyword>
<dbReference type="Proteomes" id="UP000198836">
    <property type="component" value="Unassembled WGS sequence"/>
</dbReference>
<accession>A0A1I0U736</accession>
<evidence type="ECO:0000313" key="2">
    <source>
        <dbReference type="Proteomes" id="UP000198836"/>
    </source>
</evidence>
<gene>
    <name evidence="1" type="ORF">SAMN04488511_12412</name>
</gene>
<reference evidence="2" key="1">
    <citation type="submission" date="2016-10" db="EMBL/GenBank/DDBJ databases">
        <authorList>
            <person name="Varghese N."/>
            <person name="Submissions S."/>
        </authorList>
    </citation>
    <scope>NUCLEOTIDE SEQUENCE [LARGE SCALE GENOMIC DNA]</scope>
    <source>
        <strain evidence="2">DSM 18130</strain>
    </source>
</reference>
<protein>
    <submittedName>
        <fullName evidence="1">Uncharacterized protein</fullName>
    </submittedName>
</protein>
<name>A0A1I0U736_9SPHI</name>
<dbReference type="OrthoDB" id="1349564at2"/>
<organism evidence="1 2">
    <name type="scientific">Pedobacter suwonensis</name>
    <dbReference type="NCBI Taxonomy" id="332999"/>
    <lineage>
        <taxon>Bacteria</taxon>
        <taxon>Pseudomonadati</taxon>
        <taxon>Bacteroidota</taxon>
        <taxon>Sphingobacteriia</taxon>
        <taxon>Sphingobacteriales</taxon>
        <taxon>Sphingobacteriaceae</taxon>
        <taxon>Pedobacter</taxon>
    </lineage>
</organism>
<dbReference type="AlphaFoldDB" id="A0A1I0U736"/>